<keyword evidence="8" id="KW-1185">Reference proteome</keyword>
<dbReference type="Gene3D" id="3.30.70.1730">
    <property type="match status" value="1"/>
</dbReference>
<dbReference type="AlphaFoldDB" id="A0A172WD20"/>
<proteinExistence type="inferred from homology"/>
<gene>
    <name evidence="6" type="primary">rplJ</name>
    <name evidence="7" type="ORF">XW81_00180</name>
</gene>
<comment type="similarity">
    <text evidence="2 6">Belongs to the universal ribosomal protein uL10 family.</text>
</comment>
<comment type="function">
    <text evidence="1 6">Forms part of the ribosomal stalk, playing a central role in the interaction of the ribosome with GTP-bound translation factors.</text>
</comment>
<keyword evidence="6" id="KW-0694">RNA-binding</keyword>
<dbReference type="Proteomes" id="UP000077654">
    <property type="component" value="Chromosome"/>
</dbReference>
<dbReference type="CDD" id="cd05797">
    <property type="entry name" value="Ribosomal_L10"/>
    <property type="match status" value="1"/>
</dbReference>
<protein>
    <recommendedName>
        <fullName evidence="5 6">Large ribosomal subunit protein uL10</fullName>
    </recommendedName>
</protein>
<evidence type="ECO:0000256" key="6">
    <source>
        <dbReference type="HAMAP-Rule" id="MF_00362"/>
    </source>
</evidence>
<dbReference type="SUPFAM" id="SSF160369">
    <property type="entry name" value="Ribosomal protein L10-like"/>
    <property type="match status" value="1"/>
</dbReference>
<dbReference type="PATRIC" id="fig|118110.3.peg.36"/>
<evidence type="ECO:0000256" key="4">
    <source>
        <dbReference type="ARBA" id="ARBA00023274"/>
    </source>
</evidence>
<organism evidence="7 8">
    <name type="scientific">Buchnera aphidicola subsp. Schlechtendalia chinensis</name>
    <dbReference type="NCBI Taxonomy" id="118110"/>
    <lineage>
        <taxon>Bacteria</taxon>
        <taxon>Pseudomonadati</taxon>
        <taxon>Pseudomonadota</taxon>
        <taxon>Gammaproteobacteria</taxon>
        <taxon>Enterobacterales</taxon>
        <taxon>Erwiniaceae</taxon>
        <taxon>Buchnera</taxon>
    </lineage>
</organism>
<dbReference type="PANTHER" id="PTHR11560">
    <property type="entry name" value="39S RIBOSOMAL PROTEIN L10, MITOCHONDRIAL"/>
    <property type="match status" value="1"/>
</dbReference>
<dbReference type="GO" id="GO:0006412">
    <property type="term" value="P:translation"/>
    <property type="evidence" value="ECO:0007669"/>
    <property type="project" value="UniProtKB-UniRule"/>
</dbReference>
<comment type="subunit">
    <text evidence="6">Part of the ribosomal stalk of the 50S ribosomal subunit. The N-terminus interacts with L11 and the large rRNA to form the base of the stalk. The C-terminus forms an elongated spine to which L12 dimers bind in a sequential fashion forming a multimeric L10(L12)X complex.</text>
</comment>
<evidence type="ECO:0000256" key="3">
    <source>
        <dbReference type="ARBA" id="ARBA00022980"/>
    </source>
</evidence>
<evidence type="ECO:0000256" key="5">
    <source>
        <dbReference type="ARBA" id="ARBA00035202"/>
    </source>
</evidence>
<evidence type="ECO:0000313" key="8">
    <source>
        <dbReference type="Proteomes" id="UP000077654"/>
    </source>
</evidence>
<dbReference type="Pfam" id="PF00466">
    <property type="entry name" value="Ribosomal_L10"/>
    <property type="match status" value="1"/>
</dbReference>
<dbReference type="InterPro" id="IPR022973">
    <property type="entry name" value="Ribosomal_uL10_bac"/>
</dbReference>
<evidence type="ECO:0000256" key="1">
    <source>
        <dbReference type="ARBA" id="ARBA00002633"/>
    </source>
</evidence>
<evidence type="ECO:0000313" key="7">
    <source>
        <dbReference type="EMBL" id="ANF16860.1"/>
    </source>
</evidence>
<keyword evidence="4 6" id="KW-0687">Ribonucleoprotein</keyword>
<dbReference type="GO" id="GO:0070180">
    <property type="term" value="F:large ribosomal subunit rRNA binding"/>
    <property type="evidence" value="ECO:0007669"/>
    <property type="project" value="UniProtKB-UniRule"/>
</dbReference>
<dbReference type="EMBL" id="CP011299">
    <property type="protein sequence ID" value="ANF16860.1"/>
    <property type="molecule type" value="Genomic_DNA"/>
</dbReference>
<dbReference type="OrthoDB" id="9808307at2"/>
<dbReference type="InterPro" id="IPR001790">
    <property type="entry name" value="Ribosomal_uL10"/>
</dbReference>
<evidence type="ECO:0000256" key="2">
    <source>
        <dbReference type="ARBA" id="ARBA00008889"/>
    </source>
</evidence>
<keyword evidence="6" id="KW-0699">rRNA-binding</keyword>
<accession>A0A172WD20</accession>
<dbReference type="GO" id="GO:1990904">
    <property type="term" value="C:ribonucleoprotein complex"/>
    <property type="evidence" value="ECO:0007669"/>
    <property type="project" value="UniProtKB-KW"/>
</dbReference>
<keyword evidence="3 6" id="KW-0689">Ribosomal protein</keyword>
<dbReference type="HAMAP" id="MF_00362">
    <property type="entry name" value="Ribosomal_uL10"/>
    <property type="match status" value="1"/>
</dbReference>
<sequence>MMLNFQKKKEIVAEIHNTTKKALSIVLADLRDIKVNEITKLRALSRTIGVKIHVFKNTLTKLGIKNTQFECLKKILIGPMLIGYSIDHPRNAARLFREFSENNVNFKIVGAVFEKKILAAYDINTLADIPTYNEVLQRLIITIKEATLGPLMRILMSIAQNKK</sequence>
<dbReference type="STRING" id="118110.XW81_00180"/>
<dbReference type="InterPro" id="IPR043141">
    <property type="entry name" value="Ribosomal_uL10-like_sf"/>
</dbReference>
<reference evidence="7 8" key="1">
    <citation type="submission" date="2015-04" db="EMBL/GenBank/DDBJ databases">
        <title>Buchnera aphidicola assembly.</title>
        <authorList>
            <person name="Zhang Y."/>
        </authorList>
    </citation>
    <scope>NUCLEOTIDE SEQUENCE [LARGE SCALE GENOMIC DNA]</scope>
    <source>
        <strain evidence="7 8">SC</strain>
    </source>
</reference>
<name>A0A172WD20_BUCSC</name>
<dbReference type="GO" id="GO:0005840">
    <property type="term" value="C:ribosome"/>
    <property type="evidence" value="ECO:0007669"/>
    <property type="project" value="UniProtKB-KW"/>
</dbReference>
<dbReference type="NCBIfam" id="NF000955">
    <property type="entry name" value="PRK00099.1-1"/>
    <property type="match status" value="1"/>
</dbReference>
<dbReference type="InterPro" id="IPR047865">
    <property type="entry name" value="Ribosomal_uL10_bac_type"/>
</dbReference>